<sequence length="67" mass="7349">MAKREKLKTMPRVELMAALRALANAGAGYALRAEDRDVLERSAMELENLGHSIDFARAAARAILGEH</sequence>
<evidence type="ECO:0000313" key="1">
    <source>
        <dbReference type="EMBL" id="MBE9640918.1"/>
    </source>
</evidence>
<gene>
    <name evidence="1" type="ORF">IQ782_29165</name>
</gene>
<dbReference type="RefSeq" id="WP_194138158.1">
    <property type="nucleotide sequence ID" value="NZ_JADFFK010000060.1"/>
</dbReference>
<proteinExistence type="predicted"/>
<dbReference type="EMBL" id="JADFFK010000060">
    <property type="protein sequence ID" value="MBE9640918.1"/>
    <property type="molecule type" value="Genomic_DNA"/>
</dbReference>
<comment type="caution">
    <text evidence="1">The sequence shown here is derived from an EMBL/GenBank/DDBJ whole genome shotgun (WGS) entry which is preliminary data.</text>
</comment>
<reference evidence="1 2" key="1">
    <citation type="journal article" date="2021" name="Int. J. Syst. Evol. Microbiol.">
        <title>Salipiger mangrovisoli sp. nov., isolated from mangrove soil and the proposal for the reclassification of Paraphaeobacter pallidus as Salipiger pallidus comb. nov.</title>
        <authorList>
            <person name="Du J."/>
            <person name="Liu Y."/>
            <person name="Pei T."/>
            <person name="Deng M.R."/>
            <person name="Zhu H."/>
        </authorList>
    </citation>
    <scope>NUCLEOTIDE SEQUENCE [LARGE SCALE GENOMIC DNA]</scope>
    <source>
        <strain evidence="1 2">6D45A</strain>
    </source>
</reference>
<name>A0ABR9XBD2_9RHOB</name>
<dbReference type="Proteomes" id="UP000607796">
    <property type="component" value="Unassembled WGS sequence"/>
</dbReference>
<evidence type="ECO:0000313" key="2">
    <source>
        <dbReference type="Proteomes" id="UP000607796"/>
    </source>
</evidence>
<protein>
    <submittedName>
        <fullName evidence="1">Uncharacterized protein</fullName>
    </submittedName>
</protein>
<keyword evidence="2" id="KW-1185">Reference proteome</keyword>
<accession>A0ABR9XBD2</accession>
<organism evidence="1 2">
    <name type="scientific">Salipiger mangrovisoli</name>
    <dbReference type="NCBI Taxonomy" id="2865933"/>
    <lineage>
        <taxon>Bacteria</taxon>
        <taxon>Pseudomonadati</taxon>
        <taxon>Pseudomonadota</taxon>
        <taxon>Alphaproteobacteria</taxon>
        <taxon>Rhodobacterales</taxon>
        <taxon>Roseobacteraceae</taxon>
        <taxon>Salipiger</taxon>
    </lineage>
</organism>